<dbReference type="InterPro" id="IPR003694">
    <property type="entry name" value="NAD_synthase"/>
</dbReference>
<feature type="binding site" evidence="8">
    <location>
        <position position="158"/>
    </location>
    <ligand>
        <name>deamido-NAD(+)</name>
        <dbReference type="ChEBI" id="CHEBI:58437"/>
        <note>ligand shared between two neighboring subunits</note>
    </ligand>
</feature>
<dbReference type="GO" id="GO:0005737">
    <property type="term" value="C:cytoplasm"/>
    <property type="evidence" value="ECO:0007669"/>
    <property type="project" value="InterPro"/>
</dbReference>
<dbReference type="SUPFAM" id="SSF52402">
    <property type="entry name" value="Adenine nucleotide alpha hydrolases-like"/>
    <property type="match status" value="1"/>
</dbReference>
<dbReference type="InterPro" id="IPR022926">
    <property type="entry name" value="NH(3)-dep_NAD(+)_synth"/>
</dbReference>
<dbReference type="GO" id="GO:0004359">
    <property type="term" value="F:glutaminase activity"/>
    <property type="evidence" value="ECO:0007669"/>
    <property type="project" value="InterPro"/>
</dbReference>
<keyword evidence="2 8" id="KW-0436">Ligase</keyword>
<feature type="binding site" evidence="8">
    <location>
        <position position="189"/>
    </location>
    <ligand>
        <name>ATP</name>
        <dbReference type="ChEBI" id="CHEBI:30616"/>
    </ligand>
</feature>
<name>A0A419SL27_9BACL</name>
<dbReference type="GO" id="GO:0009435">
    <property type="term" value="P:NAD+ biosynthetic process"/>
    <property type="evidence" value="ECO:0007669"/>
    <property type="project" value="UniProtKB-UniRule"/>
</dbReference>
<comment type="subunit">
    <text evidence="8">Homodimer.</text>
</comment>
<dbReference type="HAMAP" id="MF_00193">
    <property type="entry name" value="NadE_ammonia_dep"/>
    <property type="match status" value="1"/>
</dbReference>
<dbReference type="AlphaFoldDB" id="A0A419SL27"/>
<gene>
    <name evidence="8" type="primary">nadE</name>
    <name evidence="12" type="ORF">BEP19_05675</name>
</gene>
<reference evidence="12 13" key="1">
    <citation type="submission" date="2016-08" db="EMBL/GenBank/DDBJ databases">
        <title>Novel Firmicute Genomes.</title>
        <authorList>
            <person name="Poppleton D.I."/>
            <person name="Gribaldo S."/>
        </authorList>
    </citation>
    <scope>NUCLEOTIDE SEQUENCE [LARGE SCALE GENOMIC DNA]</scope>
    <source>
        <strain evidence="12 13">RAOx-1</strain>
    </source>
</reference>
<sequence length="246" mass="27733">MEDKINLVVNWLRDQVQQSATAGLLVGVSGGIDSAVVAGLIKRAFPDQSLGVIMPCDSNPKDGEDALRVVQAFGLDYTQVDLTQSHHLLLKVIDQQLKYKKAYREEVSKVNDGNLRARMRMATLYAIAAHYRYLVVGTDNAAEYYTGYFTKYGDGGVDLLPLLHLKKREVYEWGRVLGVPSEIIDKQPSAGLWEDQTDEDELGTTYEQIDAWLDGKEIPDKDLQIVERLRRISEHKRQTPPSPPKF</sequence>
<comment type="catalytic activity">
    <reaction evidence="8 10">
        <text>deamido-NAD(+) + NH4(+) + ATP = AMP + diphosphate + NAD(+) + H(+)</text>
        <dbReference type="Rhea" id="RHEA:21188"/>
        <dbReference type="ChEBI" id="CHEBI:15378"/>
        <dbReference type="ChEBI" id="CHEBI:28938"/>
        <dbReference type="ChEBI" id="CHEBI:30616"/>
        <dbReference type="ChEBI" id="CHEBI:33019"/>
        <dbReference type="ChEBI" id="CHEBI:57540"/>
        <dbReference type="ChEBI" id="CHEBI:58437"/>
        <dbReference type="ChEBI" id="CHEBI:456215"/>
        <dbReference type="EC" id="6.3.1.5"/>
    </reaction>
</comment>
<feature type="binding site" evidence="8">
    <location>
        <position position="138"/>
    </location>
    <ligand>
        <name>ATP</name>
        <dbReference type="ChEBI" id="CHEBI:30616"/>
    </ligand>
</feature>
<evidence type="ECO:0000256" key="1">
    <source>
        <dbReference type="ARBA" id="ARBA00005859"/>
    </source>
</evidence>
<evidence type="ECO:0000256" key="10">
    <source>
        <dbReference type="RuleBase" id="RU003812"/>
    </source>
</evidence>
<dbReference type="InterPro" id="IPR014729">
    <property type="entry name" value="Rossmann-like_a/b/a_fold"/>
</dbReference>
<comment type="pathway">
    <text evidence="8">Cofactor biosynthesis; NAD(+) biosynthesis; NAD(+) from deamido-NAD(+) (ammonia route): step 1/1.</text>
</comment>
<feature type="domain" description="NAD/GMP synthase" evidence="11">
    <location>
        <begin position="5"/>
        <end position="240"/>
    </location>
</feature>
<organism evidence="12 13">
    <name type="scientific">Ammoniphilus oxalaticus</name>
    <dbReference type="NCBI Taxonomy" id="66863"/>
    <lineage>
        <taxon>Bacteria</taxon>
        <taxon>Bacillati</taxon>
        <taxon>Bacillota</taxon>
        <taxon>Bacilli</taxon>
        <taxon>Bacillales</taxon>
        <taxon>Paenibacillaceae</taxon>
        <taxon>Aneurinibacillus group</taxon>
        <taxon>Ammoniphilus</taxon>
    </lineage>
</organism>
<dbReference type="UniPathway" id="UPA00253">
    <property type="reaction ID" value="UER00333"/>
</dbReference>
<feature type="binding site" description="in other chain" evidence="8">
    <location>
        <begin position="235"/>
        <end position="236"/>
    </location>
    <ligand>
        <name>deamido-NAD(+)</name>
        <dbReference type="ChEBI" id="CHEBI:58437"/>
        <note>ligand shared between two neighboring subunits</note>
    </ligand>
</feature>
<dbReference type="GO" id="GO:0005524">
    <property type="term" value="F:ATP binding"/>
    <property type="evidence" value="ECO:0007669"/>
    <property type="project" value="UniProtKB-UniRule"/>
</dbReference>
<evidence type="ECO:0000259" key="11">
    <source>
        <dbReference type="Pfam" id="PF02540"/>
    </source>
</evidence>
<comment type="similarity">
    <text evidence="1 8 9">Belongs to the NAD synthetase family.</text>
</comment>
<feature type="binding site" evidence="8">
    <location>
        <position position="33"/>
    </location>
    <ligand>
        <name>Mg(2+)</name>
        <dbReference type="ChEBI" id="CHEBI:18420"/>
    </ligand>
</feature>
<dbReference type="Gene3D" id="3.40.50.620">
    <property type="entry name" value="HUPs"/>
    <property type="match status" value="1"/>
</dbReference>
<evidence type="ECO:0000256" key="4">
    <source>
        <dbReference type="ARBA" id="ARBA00022741"/>
    </source>
</evidence>
<dbReference type="InterPro" id="IPR022310">
    <property type="entry name" value="NAD/GMP_synthase"/>
</dbReference>
<evidence type="ECO:0000256" key="2">
    <source>
        <dbReference type="ARBA" id="ARBA00022598"/>
    </source>
</evidence>
<comment type="caution">
    <text evidence="12">The sequence shown here is derived from an EMBL/GenBank/DDBJ whole genome shotgun (WGS) entry which is preliminary data.</text>
</comment>
<dbReference type="GO" id="GO:0008795">
    <property type="term" value="F:NAD+ synthase activity"/>
    <property type="evidence" value="ECO:0007669"/>
    <property type="project" value="UniProtKB-UniRule"/>
</dbReference>
<dbReference type="Pfam" id="PF02540">
    <property type="entry name" value="NAD_synthase"/>
    <property type="match status" value="1"/>
</dbReference>
<evidence type="ECO:0000256" key="8">
    <source>
        <dbReference type="HAMAP-Rule" id="MF_00193"/>
    </source>
</evidence>
<accession>A0A419SL27</accession>
<keyword evidence="7 8" id="KW-0520">NAD</keyword>
<keyword evidence="3 8" id="KW-0479">Metal-binding</keyword>
<evidence type="ECO:0000256" key="7">
    <source>
        <dbReference type="ARBA" id="ARBA00023027"/>
    </source>
</evidence>
<dbReference type="EMBL" id="MCHY01000008">
    <property type="protein sequence ID" value="RKD24659.1"/>
    <property type="molecule type" value="Genomic_DNA"/>
</dbReference>
<protein>
    <recommendedName>
        <fullName evidence="8 10">NH(3)-dependent NAD(+) synthetase</fullName>
        <ecNumber evidence="8 10">6.3.1.5</ecNumber>
    </recommendedName>
</protein>
<dbReference type="Proteomes" id="UP000284219">
    <property type="component" value="Unassembled WGS sequence"/>
</dbReference>
<evidence type="ECO:0000256" key="9">
    <source>
        <dbReference type="RuleBase" id="RU003811"/>
    </source>
</evidence>
<feature type="binding site" description="in other chain" evidence="8">
    <location>
        <position position="118"/>
    </location>
    <ligand>
        <name>deamido-NAD(+)</name>
        <dbReference type="ChEBI" id="CHEBI:58437"/>
        <note>ligand shared between two neighboring subunits</note>
    </ligand>
</feature>
<evidence type="ECO:0000313" key="12">
    <source>
        <dbReference type="EMBL" id="RKD24659.1"/>
    </source>
</evidence>
<dbReference type="EC" id="6.3.1.5" evidence="8 10"/>
<feature type="binding site" evidence="8">
    <location>
        <position position="143"/>
    </location>
    <ligand>
        <name>Mg(2+)</name>
        <dbReference type="ChEBI" id="CHEBI:18420"/>
    </ligand>
</feature>
<dbReference type="GO" id="GO:0003952">
    <property type="term" value="F:NAD+ synthase (glutamine-hydrolyzing) activity"/>
    <property type="evidence" value="ECO:0007669"/>
    <property type="project" value="InterPro"/>
</dbReference>
<dbReference type="PANTHER" id="PTHR23090">
    <property type="entry name" value="NH 3 /GLUTAMINE-DEPENDENT NAD + SYNTHETASE"/>
    <property type="match status" value="1"/>
</dbReference>
<evidence type="ECO:0000313" key="13">
    <source>
        <dbReference type="Proteomes" id="UP000284219"/>
    </source>
</evidence>
<keyword evidence="6 8" id="KW-0460">Magnesium</keyword>
<evidence type="ECO:0000256" key="6">
    <source>
        <dbReference type="ARBA" id="ARBA00022842"/>
    </source>
</evidence>
<keyword evidence="5 8" id="KW-0067">ATP-binding</keyword>
<proteinExistence type="inferred from homology"/>
<dbReference type="OrthoDB" id="9803818at2"/>
<dbReference type="PANTHER" id="PTHR23090:SF9">
    <property type="entry name" value="GLUTAMINE-DEPENDENT NAD(+) SYNTHETASE"/>
    <property type="match status" value="1"/>
</dbReference>
<keyword evidence="4 8" id="KW-0547">Nucleotide-binding</keyword>
<dbReference type="RefSeq" id="WP_120189956.1">
    <property type="nucleotide sequence ID" value="NZ_MCHY01000008.1"/>
</dbReference>
<dbReference type="GO" id="GO:0046872">
    <property type="term" value="F:metal ion binding"/>
    <property type="evidence" value="ECO:0007669"/>
    <property type="project" value="UniProtKB-KW"/>
</dbReference>
<feature type="binding site" evidence="8">
    <location>
        <position position="167"/>
    </location>
    <ligand>
        <name>ATP</name>
        <dbReference type="ChEBI" id="CHEBI:30616"/>
    </ligand>
</feature>
<keyword evidence="13" id="KW-1185">Reference proteome</keyword>
<evidence type="ECO:0000256" key="5">
    <source>
        <dbReference type="ARBA" id="ARBA00022840"/>
    </source>
</evidence>
<evidence type="ECO:0000256" key="3">
    <source>
        <dbReference type="ARBA" id="ARBA00022723"/>
    </source>
</evidence>
<comment type="function">
    <text evidence="8">Catalyzes the ATP-dependent amidation of deamido-NAD to form NAD. Uses ammonia as a nitrogen source.</text>
</comment>
<feature type="binding site" description="in other chain" evidence="8">
    <location>
        <position position="151"/>
    </location>
    <ligand>
        <name>deamido-NAD(+)</name>
        <dbReference type="ChEBI" id="CHEBI:58437"/>
        <note>ligand shared between two neighboring subunits</note>
    </ligand>
</feature>
<dbReference type="NCBIfam" id="TIGR00552">
    <property type="entry name" value="nadE"/>
    <property type="match status" value="1"/>
</dbReference>
<feature type="binding site" evidence="8">
    <location>
        <begin position="27"/>
        <end position="34"/>
    </location>
    <ligand>
        <name>ATP</name>
        <dbReference type="ChEBI" id="CHEBI:30616"/>
    </ligand>
</feature>
<dbReference type="CDD" id="cd00553">
    <property type="entry name" value="NAD_synthase"/>
    <property type="match status" value="1"/>
</dbReference>